<dbReference type="PANTHER" id="PTHR10635">
    <property type="entry name" value="COATOMER SUBUNIT BETA"/>
    <property type="match status" value="1"/>
</dbReference>
<dbReference type="InterPro" id="IPR016460">
    <property type="entry name" value="COPB1"/>
</dbReference>
<dbReference type="PANTHER" id="PTHR10635:SF0">
    <property type="entry name" value="COATOMER SUBUNIT BETA"/>
    <property type="match status" value="1"/>
</dbReference>
<dbReference type="GO" id="GO:0030126">
    <property type="term" value="C:COPI vesicle coat"/>
    <property type="evidence" value="ECO:0007669"/>
    <property type="project" value="TreeGrafter"/>
</dbReference>
<organism evidence="1 2">
    <name type="scientific">Sesamum angolense</name>
    <dbReference type="NCBI Taxonomy" id="2727404"/>
    <lineage>
        <taxon>Eukaryota</taxon>
        <taxon>Viridiplantae</taxon>
        <taxon>Streptophyta</taxon>
        <taxon>Embryophyta</taxon>
        <taxon>Tracheophyta</taxon>
        <taxon>Spermatophyta</taxon>
        <taxon>Magnoliopsida</taxon>
        <taxon>eudicotyledons</taxon>
        <taxon>Gunneridae</taxon>
        <taxon>Pentapetalae</taxon>
        <taxon>asterids</taxon>
        <taxon>lamiids</taxon>
        <taxon>Lamiales</taxon>
        <taxon>Pedaliaceae</taxon>
        <taxon>Sesamum</taxon>
    </lineage>
</organism>
<gene>
    <name evidence="1" type="ORF">Sango_0747500</name>
</gene>
<evidence type="ECO:0000313" key="1">
    <source>
        <dbReference type="EMBL" id="KAK4403789.1"/>
    </source>
</evidence>
<dbReference type="GO" id="GO:0006888">
    <property type="term" value="P:endoplasmic reticulum to Golgi vesicle-mediated transport"/>
    <property type="evidence" value="ECO:0007669"/>
    <property type="project" value="TreeGrafter"/>
</dbReference>
<comment type="caution">
    <text evidence="1">The sequence shown here is derived from an EMBL/GenBank/DDBJ whole genome shotgun (WGS) entry which is preliminary data.</text>
</comment>
<evidence type="ECO:0000313" key="2">
    <source>
        <dbReference type="Proteomes" id="UP001289374"/>
    </source>
</evidence>
<name>A0AAE2BZS5_9LAMI</name>
<feature type="non-terminal residue" evidence="1">
    <location>
        <position position="1"/>
    </location>
</feature>
<protein>
    <submittedName>
        <fullName evidence="1">Coatomer subunit beta-2</fullName>
    </submittedName>
</protein>
<reference evidence="1" key="1">
    <citation type="submission" date="2020-06" db="EMBL/GenBank/DDBJ databases">
        <authorList>
            <person name="Li T."/>
            <person name="Hu X."/>
            <person name="Zhang T."/>
            <person name="Song X."/>
            <person name="Zhang H."/>
            <person name="Dai N."/>
            <person name="Sheng W."/>
            <person name="Hou X."/>
            <person name="Wei L."/>
        </authorList>
    </citation>
    <scope>NUCLEOTIDE SEQUENCE</scope>
    <source>
        <strain evidence="1">K16</strain>
        <tissue evidence="1">Leaf</tissue>
    </source>
</reference>
<keyword evidence="2" id="KW-1185">Reference proteome</keyword>
<dbReference type="GO" id="GO:0006886">
    <property type="term" value="P:intracellular protein transport"/>
    <property type="evidence" value="ECO:0007669"/>
    <property type="project" value="InterPro"/>
</dbReference>
<accession>A0AAE2BZS5</accession>
<dbReference type="GO" id="GO:0006891">
    <property type="term" value="P:intra-Golgi vesicle-mediated transport"/>
    <property type="evidence" value="ECO:0007669"/>
    <property type="project" value="TreeGrafter"/>
</dbReference>
<dbReference type="AlphaFoldDB" id="A0AAE2BZS5"/>
<dbReference type="EMBL" id="JACGWL010000004">
    <property type="protein sequence ID" value="KAK4403789.1"/>
    <property type="molecule type" value="Genomic_DNA"/>
</dbReference>
<proteinExistence type="predicted"/>
<reference evidence="1" key="2">
    <citation type="journal article" date="2024" name="Plant">
        <title>Genomic evolution and insights into agronomic trait innovations of Sesamum species.</title>
        <authorList>
            <person name="Miao H."/>
            <person name="Wang L."/>
            <person name="Qu L."/>
            <person name="Liu H."/>
            <person name="Sun Y."/>
            <person name="Le M."/>
            <person name="Wang Q."/>
            <person name="Wei S."/>
            <person name="Zheng Y."/>
            <person name="Lin W."/>
            <person name="Duan Y."/>
            <person name="Cao H."/>
            <person name="Xiong S."/>
            <person name="Wang X."/>
            <person name="Wei L."/>
            <person name="Li C."/>
            <person name="Ma Q."/>
            <person name="Ju M."/>
            <person name="Zhao R."/>
            <person name="Li G."/>
            <person name="Mu C."/>
            <person name="Tian Q."/>
            <person name="Mei H."/>
            <person name="Zhang T."/>
            <person name="Gao T."/>
            <person name="Zhang H."/>
        </authorList>
    </citation>
    <scope>NUCLEOTIDE SEQUENCE</scope>
    <source>
        <strain evidence="1">K16</strain>
    </source>
</reference>
<sequence>MPFLLKMLFSNVPRHASAIEVLFNHMLSRRSIENWGETLQMVAVLWSLDPESCRKQSKKRGTISSSQQQYMRLRTQSFSYIQYVDTLTRSHTLSLARSALDEHNDVANINAKSSTLLVTVCEKAFPESGKATVVHYWDGTFLELEHMECCEGKIWLNSCRESFIKMLSDKQMRETEEDKAKAQISHSQPDDLIDFYHLKSRKRGIRSTLANWKIQFSELTANAGTISDRQMMHANYIVQR</sequence>
<dbReference type="Proteomes" id="UP001289374">
    <property type="component" value="Unassembled WGS sequence"/>
</dbReference>